<comment type="caution">
    <text evidence="1">The sequence shown here is derived from an EMBL/GenBank/DDBJ whole genome shotgun (WGS) entry which is preliminary data.</text>
</comment>
<protein>
    <submittedName>
        <fullName evidence="1">Uncharacterized protein</fullName>
    </submittedName>
</protein>
<gene>
    <name evidence="1" type="ORF">V5F32_17640</name>
</gene>
<organism evidence="1 2">
    <name type="scientific">Xanthobacter oligotrophicus</name>
    <dbReference type="NCBI Taxonomy" id="2607286"/>
    <lineage>
        <taxon>Bacteria</taxon>
        <taxon>Pseudomonadati</taxon>
        <taxon>Pseudomonadota</taxon>
        <taxon>Alphaproteobacteria</taxon>
        <taxon>Hyphomicrobiales</taxon>
        <taxon>Xanthobacteraceae</taxon>
        <taxon>Xanthobacter</taxon>
    </lineage>
</organism>
<evidence type="ECO:0000313" key="1">
    <source>
        <dbReference type="EMBL" id="MFG1374004.1"/>
    </source>
</evidence>
<accession>A0ABW7A233</accession>
<sequence>MSLRLMCNVPDSLVQTISYQPESAVADIDLMSSFAASGSVSGIRASVLSAELQGSFSDYFELKLTNVVKRSISDEEARAVFARFMARSGCQGAYTADRDSRSVYQVLAVYVGDVQFGVKRDGLFSADLALKLKALEPKAKAELKRVYNVSFSGRQLVGAVETVAR</sequence>
<keyword evidence="2" id="KW-1185">Reference proteome</keyword>
<dbReference type="RefSeq" id="WP_393993686.1">
    <property type="nucleotide sequence ID" value="NZ_JBAFVH010000010.1"/>
</dbReference>
<reference evidence="1 2" key="1">
    <citation type="submission" date="2024-02" db="EMBL/GenBank/DDBJ databases">
        <title>Expansion and revision of Xanthobacter and proposal of Roseixanthobacter gen. nov.</title>
        <authorList>
            <person name="Soltysiak M.P.M."/>
            <person name="Jalihal A."/>
            <person name="Ory A."/>
            <person name="Chrisophersen C."/>
            <person name="Lee A.D."/>
            <person name="Boulton J."/>
            <person name="Springer M."/>
        </authorList>
    </citation>
    <scope>NUCLEOTIDE SEQUENCE [LARGE SCALE GENOMIC DNA]</scope>
    <source>
        <strain evidence="1 2">23A</strain>
    </source>
</reference>
<proteinExistence type="predicted"/>
<evidence type="ECO:0000313" key="2">
    <source>
        <dbReference type="Proteomes" id="UP001604002"/>
    </source>
</evidence>
<name>A0ABW7A233_9HYPH</name>
<dbReference type="Proteomes" id="UP001604002">
    <property type="component" value="Unassembled WGS sequence"/>
</dbReference>
<dbReference type="EMBL" id="JBAFVH010000010">
    <property type="protein sequence ID" value="MFG1374004.1"/>
    <property type="molecule type" value="Genomic_DNA"/>
</dbReference>